<feature type="compositionally biased region" description="Polar residues" evidence="1">
    <location>
        <begin position="25"/>
        <end position="35"/>
    </location>
</feature>
<accession>A0A9Q1JJY9</accession>
<sequence>MGWFWRDDDESDNSSSGHMAEFRNPNPNAASTDRCSTRRIVQTKCNTEEVEPAVVPDNYCVNRPTEIVQSNKEYTEDDVTDEVMKGTSTLGSSNVRPFDFPGLRSDIEAMERSISGGINRFFEAADEMRNDFFHVFNDSSLFGRGSSSSSRRRIIPFEDDIQGKPDAKANGSDSGSLDIPSLARDPFKYKALTLLKSHSSELSFSSTPPLTPVASSPPTQFLGRGLLHAGLRSRALVTGNEISTHVLWPSTQHCPASAAAVPSAGSAVKPGFTASARRPHAKSPTPSSARRPQKHATPRGLRLGF</sequence>
<dbReference type="OrthoDB" id="1914474at2759"/>
<dbReference type="PANTHER" id="PTHR35722">
    <property type="entry name" value="MAL D 1-ASSOCIATED PROTEIN"/>
    <property type="match status" value="1"/>
</dbReference>
<evidence type="ECO:0000256" key="1">
    <source>
        <dbReference type="SAM" id="MobiDB-lite"/>
    </source>
</evidence>
<keyword evidence="3" id="KW-1185">Reference proteome</keyword>
<dbReference type="InterPro" id="IPR053346">
    <property type="entry name" value="Fra_a_1-associated"/>
</dbReference>
<reference evidence="2" key="1">
    <citation type="submission" date="2022-04" db="EMBL/GenBank/DDBJ databases">
        <title>Carnegiea gigantea Genome sequencing and assembly v2.</title>
        <authorList>
            <person name="Copetti D."/>
            <person name="Sanderson M.J."/>
            <person name="Burquez A."/>
            <person name="Wojciechowski M.F."/>
        </authorList>
    </citation>
    <scope>NUCLEOTIDE SEQUENCE</scope>
    <source>
        <strain evidence="2">SGP5-SGP5p</strain>
        <tissue evidence="2">Aerial part</tissue>
    </source>
</reference>
<proteinExistence type="predicted"/>
<dbReference type="AlphaFoldDB" id="A0A9Q1JJY9"/>
<dbReference type="EMBL" id="JAKOGI010002102">
    <property type="protein sequence ID" value="KAJ8422946.1"/>
    <property type="molecule type" value="Genomic_DNA"/>
</dbReference>
<protein>
    <submittedName>
        <fullName evidence="2">Uncharacterized protein</fullName>
    </submittedName>
</protein>
<gene>
    <name evidence="2" type="ORF">Cgig2_032384</name>
</gene>
<dbReference type="PANTHER" id="PTHR35722:SF1">
    <property type="entry name" value="MAL D 1-ASSOCIATED PROTEIN"/>
    <property type="match status" value="1"/>
</dbReference>
<evidence type="ECO:0000313" key="2">
    <source>
        <dbReference type="EMBL" id="KAJ8422946.1"/>
    </source>
</evidence>
<feature type="region of interest" description="Disordered" evidence="1">
    <location>
        <begin position="261"/>
        <end position="305"/>
    </location>
</feature>
<evidence type="ECO:0000313" key="3">
    <source>
        <dbReference type="Proteomes" id="UP001153076"/>
    </source>
</evidence>
<comment type="caution">
    <text evidence="2">The sequence shown here is derived from an EMBL/GenBank/DDBJ whole genome shotgun (WGS) entry which is preliminary data.</text>
</comment>
<feature type="region of interest" description="Disordered" evidence="1">
    <location>
        <begin position="1"/>
        <end position="35"/>
    </location>
</feature>
<organism evidence="2 3">
    <name type="scientific">Carnegiea gigantea</name>
    <dbReference type="NCBI Taxonomy" id="171969"/>
    <lineage>
        <taxon>Eukaryota</taxon>
        <taxon>Viridiplantae</taxon>
        <taxon>Streptophyta</taxon>
        <taxon>Embryophyta</taxon>
        <taxon>Tracheophyta</taxon>
        <taxon>Spermatophyta</taxon>
        <taxon>Magnoliopsida</taxon>
        <taxon>eudicotyledons</taxon>
        <taxon>Gunneridae</taxon>
        <taxon>Pentapetalae</taxon>
        <taxon>Caryophyllales</taxon>
        <taxon>Cactineae</taxon>
        <taxon>Cactaceae</taxon>
        <taxon>Cactoideae</taxon>
        <taxon>Echinocereeae</taxon>
        <taxon>Carnegiea</taxon>
    </lineage>
</organism>
<name>A0A9Q1JJY9_9CARY</name>
<dbReference type="Proteomes" id="UP001153076">
    <property type="component" value="Unassembled WGS sequence"/>
</dbReference>